<reference evidence="3" key="1">
    <citation type="submission" date="2020-07" db="EMBL/GenBank/DDBJ databases">
        <authorList>
            <person name="Nieuwenhuis M."/>
            <person name="Van De Peppel L.J.J."/>
        </authorList>
    </citation>
    <scope>NUCLEOTIDE SEQUENCE</scope>
    <source>
        <strain evidence="3">AP01</strain>
        <tissue evidence="3">Mycelium</tissue>
    </source>
</reference>
<keyword evidence="2" id="KW-1133">Transmembrane helix</keyword>
<keyword evidence="4" id="KW-1185">Reference proteome</keyword>
<evidence type="ECO:0000256" key="1">
    <source>
        <dbReference type="SAM" id="MobiDB-lite"/>
    </source>
</evidence>
<feature type="compositionally biased region" description="Acidic residues" evidence="1">
    <location>
        <begin position="556"/>
        <end position="565"/>
    </location>
</feature>
<feature type="region of interest" description="Disordered" evidence="1">
    <location>
        <begin position="1"/>
        <end position="23"/>
    </location>
</feature>
<feature type="compositionally biased region" description="Polar residues" evidence="1">
    <location>
        <begin position="9"/>
        <end position="22"/>
    </location>
</feature>
<keyword evidence="2" id="KW-0812">Transmembrane</keyword>
<feature type="transmembrane region" description="Helical" evidence="2">
    <location>
        <begin position="267"/>
        <end position="288"/>
    </location>
</feature>
<dbReference type="Proteomes" id="UP000775547">
    <property type="component" value="Unassembled WGS sequence"/>
</dbReference>
<proteinExistence type="predicted"/>
<dbReference type="InterPro" id="IPR021369">
    <property type="entry name" value="DUF2985"/>
</dbReference>
<dbReference type="PANTHER" id="PTHR35872">
    <property type="entry name" value="INTEGRAL MEMBRANE PROTEIN (AFU_ORTHOLOGUE AFUA_5G07110)"/>
    <property type="match status" value="1"/>
</dbReference>
<keyword evidence="2" id="KW-0472">Membrane</keyword>
<sequence>MPSIRIRGSTYSNLAESPSTSPVARPLTTLFVSNAESAAAAASTLPQSSTTPRIRQSMPTLRIEAADSESTQIELPPQVELRPSARPRSGTTSSRVHTYCVGSSRRYPRAPTDDNSDISGGRASPLLMVPRESNGMIMMDGLQADVMMRYNGEPGVIGSALSLTDSNGEHDNLLAEGVHHDDVVEHLDVIDPQVGTVSNLTNAANSILIPPLAWISRKPVLVLNGPPPSANQDPEELDGYREKYLQDSLDRHVDDVLRRPSKFRRTLMGVWSFLKTPLGVCFIMFSKLSSRTYLAYQIFAAIYGFCVVFWGAAIVFFVGKLINLHDADKQGFWVEVSSQVENGLFTVTGIGLIPFRVLDTYRTHFHLSLLIPDLSLSSSPGMYWIWHYKRKTRKLRTTAGLPQLFDEDDLPDPKYDPNYVHVLTEEEESLALLICLLNDGNSIFQVGYIPLISTVQESELSSKIMLCGTMWGLDRFQRPAWSTGILIPCSFLCGIFAAVFIWQGGQKTKRVAEVEERLKAALIATDDYQEQTNGDAKCSDSNSRSTAVEKMGQLPDDVEENETAVDELMTIPSHAGKETSPTFSP</sequence>
<accession>A0A9P7GKH8</accession>
<dbReference type="Pfam" id="PF11204">
    <property type="entry name" value="DUF2985"/>
    <property type="match status" value="1"/>
</dbReference>
<dbReference type="EMBL" id="JABCKV010000001">
    <property type="protein sequence ID" value="KAG5648970.1"/>
    <property type="molecule type" value="Genomic_DNA"/>
</dbReference>
<organism evidence="3 4">
    <name type="scientific">Asterophora parasitica</name>
    <dbReference type="NCBI Taxonomy" id="117018"/>
    <lineage>
        <taxon>Eukaryota</taxon>
        <taxon>Fungi</taxon>
        <taxon>Dikarya</taxon>
        <taxon>Basidiomycota</taxon>
        <taxon>Agaricomycotina</taxon>
        <taxon>Agaricomycetes</taxon>
        <taxon>Agaricomycetidae</taxon>
        <taxon>Agaricales</taxon>
        <taxon>Tricholomatineae</taxon>
        <taxon>Lyophyllaceae</taxon>
        <taxon>Asterophora</taxon>
    </lineage>
</organism>
<comment type="caution">
    <text evidence="3">The sequence shown here is derived from an EMBL/GenBank/DDBJ whole genome shotgun (WGS) entry which is preliminary data.</text>
</comment>
<feature type="region of interest" description="Disordered" evidence="1">
    <location>
        <begin position="532"/>
        <end position="585"/>
    </location>
</feature>
<feature type="transmembrane region" description="Helical" evidence="2">
    <location>
        <begin position="294"/>
        <end position="319"/>
    </location>
</feature>
<gene>
    <name evidence="3" type="ORF">DXG03_000319</name>
</gene>
<feature type="compositionally biased region" description="Polar residues" evidence="1">
    <location>
        <begin position="532"/>
        <end position="546"/>
    </location>
</feature>
<dbReference type="OrthoDB" id="3365211at2759"/>
<feature type="transmembrane region" description="Helical" evidence="2">
    <location>
        <begin position="480"/>
        <end position="502"/>
    </location>
</feature>
<reference evidence="3" key="2">
    <citation type="submission" date="2021-10" db="EMBL/GenBank/DDBJ databases">
        <title>Phylogenomics reveals ancestral predisposition of the termite-cultivated fungus Termitomyces towards a domesticated lifestyle.</title>
        <authorList>
            <person name="Auxier B."/>
            <person name="Grum-Grzhimaylo A."/>
            <person name="Cardenas M.E."/>
            <person name="Lodge J.D."/>
            <person name="Laessoe T."/>
            <person name="Pedersen O."/>
            <person name="Smith M.E."/>
            <person name="Kuyper T.W."/>
            <person name="Franco-Molano E.A."/>
            <person name="Baroni T.J."/>
            <person name="Aanen D.K."/>
        </authorList>
    </citation>
    <scope>NUCLEOTIDE SEQUENCE</scope>
    <source>
        <strain evidence="3">AP01</strain>
        <tissue evidence="3">Mycelium</tissue>
    </source>
</reference>
<name>A0A9P7GKH8_9AGAR</name>
<feature type="region of interest" description="Disordered" evidence="1">
    <location>
        <begin position="66"/>
        <end position="126"/>
    </location>
</feature>
<protein>
    <submittedName>
        <fullName evidence="3">Uncharacterized protein</fullName>
    </submittedName>
</protein>
<dbReference type="AlphaFoldDB" id="A0A9P7GKH8"/>
<dbReference type="PANTHER" id="PTHR35872:SF2">
    <property type="entry name" value="INTEGRAL MEMBRANE PROTEIN (AFU_ORTHOLOGUE AFUA_5G07110)"/>
    <property type="match status" value="1"/>
</dbReference>
<evidence type="ECO:0000256" key="2">
    <source>
        <dbReference type="SAM" id="Phobius"/>
    </source>
</evidence>
<evidence type="ECO:0000313" key="3">
    <source>
        <dbReference type="EMBL" id="KAG5648970.1"/>
    </source>
</evidence>
<evidence type="ECO:0000313" key="4">
    <source>
        <dbReference type="Proteomes" id="UP000775547"/>
    </source>
</evidence>